<dbReference type="InterPro" id="IPR001296">
    <property type="entry name" value="Glyco_trans_1"/>
</dbReference>
<evidence type="ECO:0000313" key="2">
    <source>
        <dbReference type="EMBL" id="HIV01783.1"/>
    </source>
</evidence>
<dbReference type="Pfam" id="PF00534">
    <property type="entry name" value="Glycos_transf_1"/>
    <property type="match status" value="1"/>
</dbReference>
<organism evidence="2 3">
    <name type="scientific">Candidatus Caccopulliclostridium gallistercoris</name>
    <dbReference type="NCBI Taxonomy" id="2840719"/>
    <lineage>
        <taxon>Bacteria</taxon>
        <taxon>Bacillati</taxon>
        <taxon>Bacillota</taxon>
        <taxon>Clostridia</taxon>
        <taxon>Candidatus Caccopulliclostridium</taxon>
    </lineage>
</organism>
<dbReference type="GO" id="GO:0016757">
    <property type="term" value="F:glycosyltransferase activity"/>
    <property type="evidence" value="ECO:0007669"/>
    <property type="project" value="InterPro"/>
</dbReference>
<reference evidence="2" key="1">
    <citation type="submission" date="2020-10" db="EMBL/GenBank/DDBJ databases">
        <authorList>
            <person name="Gilroy R."/>
        </authorList>
    </citation>
    <scope>NUCLEOTIDE SEQUENCE</scope>
    <source>
        <strain evidence="2">CHK186-9395</strain>
    </source>
</reference>
<sequence length="416" mass="48228">MKLLINLCAQDGIVSHNSGVGTMVKRYISSLLKFFKEYKLDYHLNLFTPEYNEDGFGFSKNTKKANSKLESVTIYELANGSNGKKFFGSLNNWQTLCKNVSNIINNINFQNYDYVITLANDTPFAGVVCSTKNCQNHIKVWIPHSTAKIHQSKINDENVLKRIDWELKTINFINNTENCFVGVVGKFIKHHLIIEYNLLEEKALDLFNGETLFQETIYEETEETKRLFEKLDKNGDILLSFARPEEYKNLDASIRLAELLNMRAVIITQEYYENMPYVNFLRELAKKTNTNLYVNAPFHFPQYIIKNYLNKILLVVPSKKEIAGLVLNEIRRFNKDNILLVANDIDGLNEQVCDGQDGLLVNLDNLQEAADKISKNFDYETIRKINKNSMERLKKDYDFYKNLKNFLNNLLNLANN</sequence>
<evidence type="ECO:0000259" key="1">
    <source>
        <dbReference type="Pfam" id="PF00534"/>
    </source>
</evidence>
<dbReference type="EMBL" id="DVOJ01000015">
    <property type="protein sequence ID" value="HIV01783.1"/>
    <property type="molecule type" value="Genomic_DNA"/>
</dbReference>
<name>A0A9D1NER0_9FIRM</name>
<evidence type="ECO:0000313" key="3">
    <source>
        <dbReference type="Proteomes" id="UP000886861"/>
    </source>
</evidence>
<comment type="caution">
    <text evidence="2">The sequence shown here is derived from an EMBL/GenBank/DDBJ whole genome shotgun (WGS) entry which is preliminary data.</text>
</comment>
<dbReference type="Gene3D" id="3.40.50.2000">
    <property type="entry name" value="Glycogen Phosphorylase B"/>
    <property type="match status" value="1"/>
</dbReference>
<reference evidence="2" key="2">
    <citation type="journal article" date="2021" name="PeerJ">
        <title>Extensive microbial diversity within the chicken gut microbiome revealed by metagenomics and culture.</title>
        <authorList>
            <person name="Gilroy R."/>
            <person name="Ravi A."/>
            <person name="Getino M."/>
            <person name="Pursley I."/>
            <person name="Horton D.L."/>
            <person name="Alikhan N.F."/>
            <person name="Baker D."/>
            <person name="Gharbi K."/>
            <person name="Hall N."/>
            <person name="Watson M."/>
            <person name="Adriaenssens E.M."/>
            <person name="Foster-Nyarko E."/>
            <person name="Jarju S."/>
            <person name="Secka A."/>
            <person name="Antonio M."/>
            <person name="Oren A."/>
            <person name="Chaudhuri R.R."/>
            <person name="La Ragione R."/>
            <person name="Hildebrand F."/>
            <person name="Pallen M.J."/>
        </authorList>
    </citation>
    <scope>NUCLEOTIDE SEQUENCE</scope>
    <source>
        <strain evidence="2">CHK186-9395</strain>
    </source>
</reference>
<protein>
    <submittedName>
        <fullName evidence="2">Glycosyltransferase</fullName>
    </submittedName>
</protein>
<proteinExistence type="predicted"/>
<accession>A0A9D1NER0</accession>
<feature type="domain" description="Glycosyl transferase family 1" evidence="1">
    <location>
        <begin position="225"/>
        <end position="378"/>
    </location>
</feature>
<dbReference type="AlphaFoldDB" id="A0A9D1NER0"/>
<dbReference type="Proteomes" id="UP000886861">
    <property type="component" value="Unassembled WGS sequence"/>
</dbReference>
<gene>
    <name evidence="2" type="ORF">IAA62_04445</name>
</gene>
<dbReference type="SUPFAM" id="SSF53756">
    <property type="entry name" value="UDP-Glycosyltransferase/glycogen phosphorylase"/>
    <property type="match status" value="1"/>
</dbReference>